<protein>
    <submittedName>
        <fullName evidence="1">Uncharacterized protein</fullName>
    </submittedName>
</protein>
<evidence type="ECO:0000313" key="2">
    <source>
        <dbReference type="Proteomes" id="UP000305808"/>
    </source>
</evidence>
<dbReference type="Proteomes" id="UP000305808">
    <property type="component" value="Segment"/>
</dbReference>
<proteinExistence type="predicted"/>
<sequence>MGNLLLLLPSARFLSRLVKFLAGVFLAHLLRRIPPSAYLTLYTRVQVLHSSLHCFVLTINQNFVLLRSYVSASAYNLFPLG</sequence>
<evidence type="ECO:0000313" key="1">
    <source>
        <dbReference type="EMBL" id="QBQ73706.1"/>
    </source>
</evidence>
<reference evidence="1 2" key="1">
    <citation type="submission" date="2019-03" db="EMBL/GenBank/DDBJ databases">
        <title>Diversity and diversification of Nodularia spumigena cyanophages in the Baltic Sea.</title>
        <authorList>
            <person name="Sulcius S."/>
            <person name="Holmfeldt K."/>
            <person name="Simoliunas E."/>
        </authorList>
    </citation>
    <scope>NUCLEOTIDE SEQUENCE [LARGE SCALE GENOMIC DNA]</scope>
</reference>
<dbReference type="EMBL" id="MK605245">
    <property type="protein sequence ID" value="QBQ73706.1"/>
    <property type="molecule type" value="Genomic_DNA"/>
</dbReference>
<organism evidence="1 2">
    <name type="scientific">Nodularia phage vB_NspS-kac68v161</name>
    <dbReference type="NCBI Taxonomy" id="2557582"/>
    <lineage>
        <taxon>Viruses</taxon>
        <taxon>Duplodnaviria</taxon>
        <taxon>Heunggongvirae</taxon>
        <taxon>Uroviricota</taxon>
        <taxon>Caudoviricetes</taxon>
        <taxon>Ravarandavirus</taxon>
        <taxon>Ravarandavirus kac68v161</taxon>
    </lineage>
</organism>
<accession>A0A482MJN5</accession>
<name>A0A482MJN5_9CAUD</name>
<gene>
    <name evidence="1" type="ORF">kac68v161_gp056</name>
</gene>
<keyword evidence="2" id="KW-1185">Reference proteome</keyword>